<dbReference type="InterPro" id="IPR002901">
    <property type="entry name" value="MGlyc_endo_b_GlcNAc-like_dom"/>
</dbReference>
<dbReference type="EMBL" id="QYTW02000035">
    <property type="protein sequence ID" value="RST57381.1"/>
    <property type="molecule type" value="Genomic_DNA"/>
</dbReference>
<protein>
    <submittedName>
        <fullName evidence="7">Conjugal transfer protein</fullName>
    </submittedName>
</protein>
<dbReference type="GO" id="GO:0008234">
    <property type="term" value="F:cysteine-type peptidase activity"/>
    <property type="evidence" value="ECO:0007669"/>
    <property type="project" value="UniProtKB-KW"/>
</dbReference>
<reference evidence="7 8" key="1">
    <citation type="submission" date="2018-12" db="EMBL/GenBank/DDBJ databases">
        <authorList>
            <person name="Sun L."/>
            <person name="Chen Z."/>
        </authorList>
    </citation>
    <scope>NUCLEOTIDE SEQUENCE [LARGE SCALE GENOMIC DNA]</scope>
    <source>
        <strain evidence="7 8">LMG 29736</strain>
    </source>
</reference>
<keyword evidence="4" id="KW-0788">Thiol protease</keyword>
<comment type="similarity">
    <text evidence="1">Belongs to the peptidase C40 family.</text>
</comment>
<evidence type="ECO:0000256" key="1">
    <source>
        <dbReference type="ARBA" id="ARBA00007074"/>
    </source>
</evidence>
<evidence type="ECO:0000256" key="4">
    <source>
        <dbReference type="ARBA" id="ARBA00022807"/>
    </source>
</evidence>
<dbReference type="GO" id="GO:0004040">
    <property type="term" value="F:amidase activity"/>
    <property type="evidence" value="ECO:0007669"/>
    <property type="project" value="InterPro"/>
</dbReference>
<dbReference type="GO" id="GO:0006508">
    <property type="term" value="P:proteolysis"/>
    <property type="evidence" value="ECO:0007669"/>
    <property type="project" value="UniProtKB-KW"/>
</dbReference>
<dbReference type="PROSITE" id="PS51935">
    <property type="entry name" value="NLPC_P60"/>
    <property type="match status" value="1"/>
</dbReference>
<dbReference type="PANTHER" id="PTHR47053:SF5">
    <property type="entry name" value="BIFUNCTIONAL MURAMIDASE_DL-ENDOPEPTIDASE CWLT"/>
    <property type="match status" value="1"/>
</dbReference>
<keyword evidence="5" id="KW-0472">Membrane</keyword>
<dbReference type="AlphaFoldDB" id="A0A429X1M8"/>
<keyword evidence="5" id="KW-1133">Transmembrane helix</keyword>
<dbReference type="OrthoDB" id="9813368at2"/>
<dbReference type="InterPro" id="IPR051202">
    <property type="entry name" value="Peptidase_C40"/>
</dbReference>
<dbReference type="Gene3D" id="3.90.1720.10">
    <property type="entry name" value="endopeptidase domain like (from Nostoc punctiforme)"/>
    <property type="match status" value="1"/>
</dbReference>
<keyword evidence="3" id="KW-0378">Hydrolase</keyword>
<dbReference type="InterPro" id="IPR038765">
    <property type="entry name" value="Papain-like_cys_pep_sf"/>
</dbReference>
<feature type="transmembrane region" description="Helical" evidence="5">
    <location>
        <begin position="12"/>
        <end position="44"/>
    </location>
</feature>
<proteinExistence type="inferred from homology"/>
<dbReference type="Pfam" id="PF01832">
    <property type="entry name" value="Glucosaminidase"/>
    <property type="match status" value="1"/>
</dbReference>
<organism evidence="7 8">
    <name type="scientific">Siminovitchia terrae</name>
    <name type="common">Bacillus terrae</name>
    <dbReference type="NCBI Taxonomy" id="1914933"/>
    <lineage>
        <taxon>Bacteria</taxon>
        <taxon>Bacillati</taxon>
        <taxon>Bacillota</taxon>
        <taxon>Bacilli</taxon>
        <taxon>Bacillales</taxon>
        <taxon>Bacillaceae</taxon>
        <taxon>Siminovitchia</taxon>
    </lineage>
</organism>
<evidence type="ECO:0000313" key="8">
    <source>
        <dbReference type="Proteomes" id="UP000287296"/>
    </source>
</evidence>
<evidence type="ECO:0000259" key="6">
    <source>
        <dbReference type="PROSITE" id="PS51935"/>
    </source>
</evidence>
<evidence type="ECO:0000256" key="3">
    <source>
        <dbReference type="ARBA" id="ARBA00022801"/>
    </source>
</evidence>
<dbReference type="RefSeq" id="WP_120118562.1">
    <property type="nucleotide sequence ID" value="NZ_QYTW02000035.1"/>
</dbReference>
<dbReference type="PROSITE" id="PS51257">
    <property type="entry name" value="PROKAR_LIPOPROTEIN"/>
    <property type="match status" value="1"/>
</dbReference>
<dbReference type="SUPFAM" id="SSF54001">
    <property type="entry name" value="Cysteine proteinases"/>
    <property type="match status" value="1"/>
</dbReference>
<dbReference type="Pfam" id="PF00877">
    <property type="entry name" value="NLPC_P60"/>
    <property type="match status" value="1"/>
</dbReference>
<evidence type="ECO:0000256" key="5">
    <source>
        <dbReference type="SAM" id="Phobius"/>
    </source>
</evidence>
<keyword evidence="5" id="KW-0812">Transmembrane</keyword>
<accession>A0A429X1M8</accession>
<dbReference type="Proteomes" id="UP000287296">
    <property type="component" value="Unassembled WGS sequence"/>
</dbReference>
<comment type="caution">
    <text evidence="7">The sequence shown here is derived from an EMBL/GenBank/DDBJ whole genome shotgun (WGS) entry which is preliminary data.</text>
</comment>
<evidence type="ECO:0000313" key="7">
    <source>
        <dbReference type="EMBL" id="RST57381.1"/>
    </source>
</evidence>
<keyword evidence="2" id="KW-0645">Protease</keyword>
<dbReference type="InterPro" id="IPR000064">
    <property type="entry name" value="NLP_P60_dom"/>
</dbReference>
<evidence type="ECO:0000256" key="2">
    <source>
        <dbReference type="ARBA" id="ARBA00022670"/>
    </source>
</evidence>
<gene>
    <name evidence="7" type="ORF">D5F11_023005</name>
</gene>
<name>A0A429X1M8_SIMTE</name>
<feature type="domain" description="NlpC/P60" evidence="6">
    <location>
        <begin position="217"/>
        <end position="339"/>
    </location>
</feature>
<dbReference type="PANTHER" id="PTHR47053">
    <property type="entry name" value="MUREIN DD-ENDOPEPTIDASE MEPH-RELATED"/>
    <property type="match status" value="1"/>
</dbReference>
<sequence length="343" mass="37511">MENEQNKKGGKGWLIGIGAGLGCLPLLMIGLFLLIVAGMFIIIVDEEDQERSSSFGSFCRLEGEVDFDIWDANFADSSKVGALAGYGDTIISLADEYGIDPVLASAIMLHETGRGTSNAVRNYNNPGGIMDPASGWSSLMRFPSMEEGLRYTMANLKRRIIDDGLDTIEKLGAVYAPIGAANDPNGLNQHWVPKVTEFAAELGGLIMNCEGIPAIGNDAFQIIYEEMLKYQGWGYVWSGNNPSTGFDCSGLMQWAYAKAGIQLPRTSYEQYKFSQRITEDELQPGDLIFFSTASYAPVTHVGMYVGNGKMYDSNDSGVGYSDPFNSYWRPKIVGFGRVADFSE</sequence>